<dbReference type="Proteomes" id="UP001501371">
    <property type="component" value="Unassembled WGS sequence"/>
</dbReference>
<dbReference type="EMBL" id="BAAAKV010000013">
    <property type="protein sequence ID" value="GAA1162227.1"/>
    <property type="molecule type" value="Genomic_DNA"/>
</dbReference>
<keyword evidence="2 3" id="KW-0378">Hydrolase</keyword>
<dbReference type="SUPFAM" id="SSF53474">
    <property type="entry name" value="alpha/beta-Hydrolases"/>
    <property type="match status" value="1"/>
</dbReference>
<evidence type="ECO:0000259" key="4">
    <source>
        <dbReference type="Pfam" id="PF00135"/>
    </source>
</evidence>
<dbReference type="EC" id="3.1.1.-" evidence="3"/>
<evidence type="ECO:0000256" key="3">
    <source>
        <dbReference type="RuleBase" id="RU361235"/>
    </source>
</evidence>
<evidence type="ECO:0000313" key="5">
    <source>
        <dbReference type="EMBL" id="GAA1162227.1"/>
    </source>
</evidence>
<protein>
    <recommendedName>
        <fullName evidence="3">Carboxylic ester hydrolase</fullName>
        <ecNumber evidence="3">3.1.1.-</ecNumber>
    </recommendedName>
</protein>
<comment type="similarity">
    <text evidence="1 3">Belongs to the type-B carboxylesterase/lipase family.</text>
</comment>
<organism evidence="5 6">
    <name type="scientific">Streptomyces hebeiensis</name>
    <dbReference type="NCBI Taxonomy" id="229486"/>
    <lineage>
        <taxon>Bacteria</taxon>
        <taxon>Bacillati</taxon>
        <taxon>Actinomycetota</taxon>
        <taxon>Actinomycetes</taxon>
        <taxon>Kitasatosporales</taxon>
        <taxon>Streptomycetaceae</taxon>
        <taxon>Streptomyces</taxon>
    </lineage>
</organism>
<dbReference type="Pfam" id="PF00135">
    <property type="entry name" value="COesterase"/>
    <property type="match status" value="1"/>
</dbReference>
<dbReference type="PROSITE" id="PS00122">
    <property type="entry name" value="CARBOXYLESTERASE_B_1"/>
    <property type="match status" value="1"/>
</dbReference>
<sequence>MSDRAGAGADFRTTSGHVLGMRSADGLVAVLGIPYAAPPFGPDRFRPPRPAARWGGVRDCRSFGPIAPQSAALPGSPVWQPGDEEVLTVNVWVRGRPAGGPLPVLFWIHGGAYTFGSSAQPDFDGAALARAGVVVVSCNYRVGFEGFGHVPGFPANRGLLDQVAALRWVRENIAAFGGDPDNVTVAGHSAGAGSVACLMAMERARGLFRRAIAHSAPHAFFTVEAAAALTSRIAAEAGVVPTGDGLLAASPQLLVAASDKVAGQCSADPIVAVQAYDPVVFQPVVDGDVLPVDPLRALAAGASRDVDLLVCHTLEEYRFLYEIGSVRAITSERELEDFADALRIPARLIADYRALMPGASLLDLYLALFGDAQFGEYGSRLAEHHARAGGRAHLSRFARRRVTPSGAARPWHTADIPFAFGNLDADGAAFLIGGTPDEQDRALSRRMLRAWADFAACGDPGWPPVTADTTTVKFWAVPGDYVADDATSDVRALWRDIPFNPSGRRRRYGRRFAHRPYDRSDVCVPY</sequence>
<reference evidence="5 6" key="1">
    <citation type="journal article" date="2019" name="Int. J. Syst. Evol. Microbiol.">
        <title>The Global Catalogue of Microorganisms (GCM) 10K type strain sequencing project: providing services to taxonomists for standard genome sequencing and annotation.</title>
        <authorList>
            <consortium name="The Broad Institute Genomics Platform"/>
            <consortium name="The Broad Institute Genome Sequencing Center for Infectious Disease"/>
            <person name="Wu L."/>
            <person name="Ma J."/>
        </authorList>
    </citation>
    <scope>NUCLEOTIDE SEQUENCE [LARGE SCALE GENOMIC DNA]</scope>
    <source>
        <strain evidence="5 6">JCM 12696</strain>
    </source>
</reference>
<name>A0ABN1UQA2_9ACTN</name>
<keyword evidence="6" id="KW-1185">Reference proteome</keyword>
<dbReference type="PANTHER" id="PTHR43142:SF1">
    <property type="entry name" value="CARBOXYLIC ESTER HYDROLASE"/>
    <property type="match status" value="1"/>
</dbReference>
<dbReference type="Gene3D" id="3.40.50.1820">
    <property type="entry name" value="alpha/beta hydrolase"/>
    <property type="match status" value="1"/>
</dbReference>
<dbReference type="InterPro" id="IPR029058">
    <property type="entry name" value="AB_hydrolase_fold"/>
</dbReference>
<dbReference type="PANTHER" id="PTHR43142">
    <property type="entry name" value="CARBOXYLIC ESTER HYDROLASE"/>
    <property type="match status" value="1"/>
</dbReference>
<evidence type="ECO:0000313" key="6">
    <source>
        <dbReference type="Proteomes" id="UP001501371"/>
    </source>
</evidence>
<comment type="caution">
    <text evidence="5">The sequence shown here is derived from an EMBL/GenBank/DDBJ whole genome shotgun (WGS) entry which is preliminary data.</text>
</comment>
<accession>A0ABN1UQA2</accession>
<feature type="domain" description="Carboxylesterase type B" evidence="4">
    <location>
        <begin position="13"/>
        <end position="461"/>
    </location>
</feature>
<dbReference type="InterPro" id="IPR019826">
    <property type="entry name" value="Carboxylesterase_B_AS"/>
</dbReference>
<proteinExistence type="inferred from homology"/>
<evidence type="ECO:0000256" key="2">
    <source>
        <dbReference type="ARBA" id="ARBA00022801"/>
    </source>
</evidence>
<dbReference type="RefSeq" id="WP_344272908.1">
    <property type="nucleotide sequence ID" value="NZ_BAAAKV010000013.1"/>
</dbReference>
<evidence type="ECO:0000256" key="1">
    <source>
        <dbReference type="ARBA" id="ARBA00005964"/>
    </source>
</evidence>
<gene>
    <name evidence="5" type="ORF">GCM10009654_18630</name>
</gene>
<dbReference type="InterPro" id="IPR002018">
    <property type="entry name" value="CarbesteraseB"/>
</dbReference>